<dbReference type="InterPro" id="IPR050220">
    <property type="entry name" value="Type_II_DNA_Topoisomerases"/>
</dbReference>
<dbReference type="GO" id="GO:0005524">
    <property type="term" value="F:ATP binding"/>
    <property type="evidence" value="ECO:0007669"/>
    <property type="project" value="UniProtKB-UniRule"/>
</dbReference>
<sequence length="802" mass="88697">MGKVIPIEITEEMRQSYLDYAMSVIVGRALPDVRDGLKPVHRRILYAMYTLGMTPDRPHRKSAYIVGEVLARYHPHGDAPVYDALVRLAQDFACRYPLVDGHGNFGSIDGDAPAAMRYTEARLSRYALEMLRDINKDTVDFVPNYDGTTQEPAVLPSRLPNLLVNGSAGIAVGMATNIPPHNLGEVIDGLLALIDNPDLSLEELMRYVPGPDFPTGGIILGREGIRAAYATGRGGIVVRGKATIERKGNRNLIVITEIPYQVNKARLLERIAELVKEKRLEGIADLRDESDRSGIRVVVELKRDADPQVILNRLYKHTQLEETFGVIMLALVDGQPEVLSLKEAMRHYLDHQKEVVVRRCRYELREAQLRLEVVEGLVVAVDNIDAVVQLIKAAPDVPTAKERLMSTFGLTERQAQAILDMRLQRLTALEREKLVAELRELKEKIAYLEGVLADEAKVWGIVKEELKALKEKFADPRRTLIVDEEVTYRPEDLIPAEQVVVLLSHQGYIKRQDKGLYRSQHRGGRGVTGLKLKDGDFVRHLYLANTHDYLLFFTSAGRVHRLKVYEIPEAERAGRGTALPNLLQLSPEEQVTTIIPVADFSEDKYVLLVTRQGVVKKLSLGELANIRRVGLIAISLDPGDELVAAALPGPEEEVLLVTEGGKAIRFRATEVRPMGRTARGVRGMRLRPGDRVTGLAVLDGAGEVLLVTAGGYGKRVKIADFPLQGRGGMGVNALAVSKTSGPVVGVEVVQGEEEILLASAAGWLTRLKVKEIPVMGRQARGVVLMRLQPEDRVVALAKIGED</sequence>
<evidence type="ECO:0000259" key="11">
    <source>
        <dbReference type="PROSITE" id="PS52040"/>
    </source>
</evidence>
<dbReference type="EMBL" id="QSLN01000001">
    <property type="protein sequence ID" value="RDV84567.1"/>
    <property type="molecule type" value="Genomic_DNA"/>
</dbReference>
<evidence type="ECO:0000256" key="7">
    <source>
        <dbReference type="ARBA" id="ARBA00023235"/>
    </source>
</evidence>
<dbReference type="GO" id="GO:0006265">
    <property type="term" value="P:DNA topological change"/>
    <property type="evidence" value="ECO:0007669"/>
    <property type="project" value="UniProtKB-UniRule"/>
</dbReference>
<dbReference type="NCBIfam" id="NF004044">
    <property type="entry name" value="PRK05561.1"/>
    <property type="match status" value="1"/>
</dbReference>
<dbReference type="FunFam" id="2.120.10.90:FF:000005">
    <property type="entry name" value="DNA topoisomerase 4 subunit A"/>
    <property type="match status" value="1"/>
</dbReference>
<comment type="similarity">
    <text evidence="2 9">Belongs to the type II topoisomerase GyrA/ParC subunit family.</text>
</comment>
<dbReference type="RefSeq" id="WP_115791563.1">
    <property type="nucleotide sequence ID" value="NZ_QSLN01000001.1"/>
</dbReference>
<dbReference type="HAMAP" id="MF_01897">
    <property type="entry name" value="GyrA"/>
    <property type="match status" value="1"/>
</dbReference>
<comment type="function">
    <text evidence="9">A type II topoisomerase that negatively supercoils closed circular double-stranded (ds) DNA in an ATP-dependent manner to modulate DNA topology and maintain chromosomes in an underwound state. Negative supercoiling favors strand separation, and DNA replication, transcription, recombination and repair, all of which involve strand separation. Also able to catalyze the interconversion of other topological isomers of dsDNA rings, including catenanes and knotted rings. Type II topoisomerases break and join 2 DNA strands simultaneously in an ATP-dependent manner.</text>
</comment>
<feature type="short sequence motif" description="GyrA-box" evidence="9">
    <location>
        <begin position="520"/>
        <end position="526"/>
    </location>
</feature>
<dbReference type="InterPro" id="IPR013757">
    <property type="entry name" value="Topo_IIA_A_a_sf"/>
</dbReference>
<reference evidence="12 13" key="1">
    <citation type="submission" date="2018-08" db="EMBL/GenBank/DDBJ databases">
        <title>Form III RuBisCO-mediated autotrophy in Thermodesulfobium bacteria.</title>
        <authorList>
            <person name="Toshchakov S.V."/>
            <person name="Kublanov I.V."/>
            <person name="Frolov E."/>
            <person name="Bonch-Osmolovskaya E.A."/>
            <person name="Tourova T.P."/>
            <person name="Chernych N.A."/>
            <person name="Lebedinsky A.V."/>
        </authorList>
    </citation>
    <scope>NUCLEOTIDE SEQUENCE [LARGE SCALE GENOMIC DNA]</scope>
    <source>
        <strain evidence="12 13">SR</strain>
    </source>
</reference>
<evidence type="ECO:0000256" key="4">
    <source>
        <dbReference type="ARBA" id="ARBA00022840"/>
    </source>
</evidence>
<dbReference type="PANTHER" id="PTHR43493:SF5">
    <property type="entry name" value="DNA GYRASE SUBUNIT A, CHLOROPLASTIC_MITOCHONDRIAL"/>
    <property type="match status" value="1"/>
</dbReference>
<keyword evidence="5 9" id="KW-0799">Topoisomerase</keyword>
<evidence type="ECO:0000256" key="1">
    <source>
        <dbReference type="ARBA" id="ARBA00000185"/>
    </source>
</evidence>
<feature type="active site" description="O-(5'-phospho-DNA)-tyrosine intermediate" evidence="9 10">
    <location>
        <position position="118"/>
    </location>
</feature>
<dbReference type="InterPro" id="IPR006691">
    <property type="entry name" value="GyrA/parC_rep"/>
</dbReference>
<dbReference type="Gene3D" id="1.10.268.10">
    <property type="entry name" value="Topoisomerase, domain 3"/>
    <property type="match status" value="1"/>
</dbReference>
<comment type="catalytic activity">
    <reaction evidence="1 9 10">
        <text>ATP-dependent breakage, passage and rejoining of double-stranded DNA.</text>
        <dbReference type="EC" id="5.6.2.2"/>
    </reaction>
</comment>
<dbReference type="InterPro" id="IPR005743">
    <property type="entry name" value="GyrA"/>
</dbReference>
<evidence type="ECO:0000256" key="6">
    <source>
        <dbReference type="ARBA" id="ARBA00023125"/>
    </source>
</evidence>
<evidence type="ECO:0000256" key="3">
    <source>
        <dbReference type="ARBA" id="ARBA00022741"/>
    </source>
</evidence>
<comment type="caution">
    <text evidence="12">The sequence shown here is derived from an EMBL/GenBank/DDBJ whole genome shotgun (WGS) entry which is preliminary data.</text>
</comment>
<comment type="subunit">
    <text evidence="9">Heterotetramer, composed of two GyrA and two GyrB chains. In the heterotetramer, GyrA contains the active site tyrosine that forms a transient covalent intermediate with DNA, while GyrB binds cofactors and catalyzes ATP hydrolysis.</text>
</comment>
<dbReference type="GO" id="GO:0009330">
    <property type="term" value="C:DNA topoisomerase type II (double strand cut, ATP-hydrolyzing) complex"/>
    <property type="evidence" value="ECO:0007669"/>
    <property type="project" value="TreeGrafter"/>
</dbReference>
<dbReference type="GO" id="GO:0003677">
    <property type="term" value="F:DNA binding"/>
    <property type="evidence" value="ECO:0007669"/>
    <property type="project" value="UniProtKB-UniRule"/>
</dbReference>
<dbReference type="InterPro" id="IPR002205">
    <property type="entry name" value="Topo_IIA_dom_A"/>
</dbReference>
<evidence type="ECO:0000256" key="2">
    <source>
        <dbReference type="ARBA" id="ARBA00008263"/>
    </source>
</evidence>
<evidence type="ECO:0000256" key="5">
    <source>
        <dbReference type="ARBA" id="ARBA00023029"/>
    </source>
</evidence>
<evidence type="ECO:0000256" key="8">
    <source>
        <dbReference type="ARBA" id="ARBA00063644"/>
    </source>
</evidence>
<name>A0A3D8P788_9THEO</name>
<dbReference type="GO" id="GO:0034335">
    <property type="term" value="F:DNA negative supercoiling activity"/>
    <property type="evidence" value="ECO:0007669"/>
    <property type="project" value="UniProtKB-ARBA"/>
</dbReference>
<dbReference type="Gene3D" id="3.90.199.10">
    <property type="entry name" value="Topoisomerase II, domain 5"/>
    <property type="match status" value="1"/>
</dbReference>
<gene>
    <name evidence="9" type="primary">gyrA</name>
    <name evidence="12" type="ORF">DXX99_00490</name>
</gene>
<dbReference type="NCBIfam" id="TIGR01063">
    <property type="entry name" value="gyrA"/>
    <property type="match status" value="1"/>
</dbReference>
<keyword evidence="9" id="KW-0963">Cytoplasm</keyword>
<keyword evidence="7 9" id="KW-0413">Isomerase</keyword>
<dbReference type="InterPro" id="IPR035516">
    <property type="entry name" value="Gyrase/topoIV_suA_C"/>
</dbReference>
<dbReference type="SUPFAM" id="SSF56719">
    <property type="entry name" value="Type II DNA topoisomerase"/>
    <property type="match status" value="1"/>
</dbReference>
<dbReference type="SUPFAM" id="SSF101904">
    <property type="entry name" value="GyrA/ParC C-terminal domain-like"/>
    <property type="match status" value="1"/>
</dbReference>
<dbReference type="PROSITE" id="PS52040">
    <property type="entry name" value="TOPO_IIA"/>
    <property type="match status" value="1"/>
</dbReference>
<dbReference type="FunFam" id="3.30.1360.40:FF:000002">
    <property type="entry name" value="DNA gyrase subunit A"/>
    <property type="match status" value="1"/>
</dbReference>
<dbReference type="Gene3D" id="3.30.1360.40">
    <property type="match status" value="1"/>
</dbReference>
<keyword evidence="13" id="KW-1185">Reference proteome</keyword>
<evidence type="ECO:0000313" key="13">
    <source>
        <dbReference type="Proteomes" id="UP000256329"/>
    </source>
</evidence>
<dbReference type="CDD" id="cd00187">
    <property type="entry name" value="TOP4c"/>
    <property type="match status" value="1"/>
</dbReference>
<dbReference type="Pfam" id="PF03989">
    <property type="entry name" value="DNA_gyraseA_C"/>
    <property type="match status" value="6"/>
</dbReference>
<evidence type="ECO:0000256" key="10">
    <source>
        <dbReference type="PROSITE-ProRule" id="PRU01384"/>
    </source>
</evidence>
<dbReference type="Pfam" id="PF00521">
    <property type="entry name" value="DNA_topoisoIV"/>
    <property type="match status" value="1"/>
</dbReference>
<feature type="domain" description="Topo IIA-type catalytic" evidence="11">
    <location>
        <begin position="30"/>
        <end position="493"/>
    </location>
</feature>
<comment type="miscellaneous">
    <text evidence="9">Few gyrases are as efficient as E.coli at forming negative supercoils. Not all organisms have 2 type II topoisomerases; in organisms with a single type II topoisomerase this enzyme also has to decatenate newly replicated chromosomes.</text>
</comment>
<protein>
    <recommendedName>
        <fullName evidence="9">DNA gyrase subunit A</fullName>
        <ecNumber evidence="9">5.6.2.2</ecNumber>
    </recommendedName>
</protein>
<dbReference type="InterPro" id="IPR013760">
    <property type="entry name" value="Topo_IIA-like_dom_sf"/>
</dbReference>
<keyword evidence="4 9" id="KW-0067">ATP-binding</keyword>
<dbReference type="FunFam" id="3.90.199.10:FF:000001">
    <property type="entry name" value="DNA gyrase subunit A"/>
    <property type="match status" value="1"/>
</dbReference>
<comment type="subcellular location">
    <subcellularLocation>
        <location evidence="9">Cytoplasm</location>
    </subcellularLocation>
</comment>
<comment type="subunit">
    <text evidence="8">Heterotetramer composed of ParC and ParE.</text>
</comment>
<dbReference type="GO" id="GO:0005694">
    <property type="term" value="C:chromosome"/>
    <property type="evidence" value="ECO:0007669"/>
    <property type="project" value="InterPro"/>
</dbReference>
<dbReference type="NCBIfam" id="NF004043">
    <property type="entry name" value="PRK05560.1"/>
    <property type="match status" value="1"/>
</dbReference>
<keyword evidence="6 9" id="KW-0238">DNA-binding</keyword>
<dbReference type="GO" id="GO:0005737">
    <property type="term" value="C:cytoplasm"/>
    <property type="evidence" value="ECO:0007669"/>
    <property type="project" value="UniProtKB-SubCell"/>
</dbReference>
<dbReference type="Proteomes" id="UP000256329">
    <property type="component" value="Unassembled WGS sequence"/>
</dbReference>
<accession>A0A3D8P788</accession>
<evidence type="ECO:0000256" key="9">
    <source>
        <dbReference type="HAMAP-Rule" id="MF_01897"/>
    </source>
</evidence>
<dbReference type="GO" id="GO:0006261">
    <property type="term" value="P:DNA-templated DNA replication"/>
    <property type="evidence" value="ECO:0007669"/>
    <property type="project" value="UniProtKB-UniRule"/>
</dbReference>
<keyword evidence="3 9" id="KW-0547">Nucleotide-binding</keyword>
<dbReference type="FunFam" id="1.10.268.10:FF:000001">
    <property type="entry name" value="DNA gyrase subunit A"/>
    <property type="match status" value="1"/>
</dbReference>
<dbReference type="SMART" id="SM00434">
    <property type="entry name" value="TOP4c"/>
    <property type="match status" value="1"/>
</dbReference>
<dbReference type="OrthoDB" id="9806486at2"/>
<organism evidence="12 13">
    <name type="scientific">Ammonifex thiophilus</name>
    <dbReference type="NCBI Taxonomy" id="444093"/>
    <lineage>
        <taxon>Bacteria</taxon>
        <taxon>Bacillati</taxon>
        <taxon>Bacillota</taxon>
        <taxon>Clostridia</taxon>
        <taxon>Thermoanaerobacterales</taxon>
        <taxon>Thermoanaerobacteraceae</taxon>
        <taxon>Ammonifex</taxon>
    </lineage>
</organism>
<dbReference type="PANTHER" id="PTHR43493">
    <property type="entry name" value="DNA GYRASE/TOPOISOMERASE SUBUNIT A"/>
    <property type="match status" value="1"/>
</dbReference>
<dbReference type="EC" id="5.6.2.2" evidence="9"/>
<proteinExistence type="inferred from homology"/>
<dbReference type="Gene3D" id="2.120.10.90">
    <property type="entry name" value="DNA gyrase/topoisomerase IV, subunit A, C-terminal"/>
    <property type="match status" value="1"/>
</dbReference>
<dbReference type="AlphaFoldDB" id="A0A3D8P788"/>
<dbReference type="InterPro" id="IPR013758">
    <property type="entry name" value="Topo_IIA_A/C_ab"/>
</dbReference>
<evidence type="ECO:0000313" key="12">
    <source>
        <dbReference type="EMBL" id="RDV84567.1"/>
    </source>
</evidence>